<keyword evidence="3" id="KW-1185">Reference proteome</keyword>
<name>A0A5S4ENX4_9PROT</name>
<protein>
    <submittedName>
        <fullName evidence="2">Uncharacterized protein</fullName>
    </submittedName>
</protein>
<evidence type="ECO:0000313" key="2">
    <source>
        <dbReference type="EMBL" id="TMQ77140.1"/>
    </source>
</evidence>
<dbReference type="AlphaFoldDB" id="A0A5S4ENX4"/>
<gene>
    <name evidence="2" type="ORF">ACCUM_3473</name>
</gene>
<sequence>MASRLPDPSPHVCRLCVGSHGRLSPSPARTHRALSHRADAPRHLARTLLR</sequence>
<organism evidence="2 3">
    <name type="scientific">Candidatus Accumulibacter phosphatis</name>
    <dbReference type="NCBI Taxonomy" id="327160"/>
    <lineage>
        <taxon>Bacteria</taxon>
        <taxon>Pseudomonadati</taxon>
        <taxon>Pseudomonadota</taxon>
        <taxon>Betaproteobacteria</taxon>
        <taxon>Candidatus Accumulibacter</taxon>
    </lineage>
</organism>
<comment type="caution">
    <text evidence="2">The sequence shown here is derived from an EMBL/GenBank/DDBJ whole genome shotgun (WGS) entry which is preliminary data.</text>
</comment>
<feature type="region of interest" description="Disordered" evidence="1">
    <location>
        <begin position="20"/>
        <end position="50"/>
    </location>
</feature>
<dbReference type="EMBL" id="SWAD01000031">
    <property type="protein sequence ID" value="TMQ77140.1"/>
    <property type="molecule type" value="Genomic_DNA"/>
</dbReference>
<proteinExistence type="predicted"/>
<dbReference type="Proteomes" id="UP000306324">
    <property type="component" value="Unassembled WGS sequence"/>
</dbReference>
<reference evidence="2 3" key="1">
    <citation type="submission" date="2019-04" db="EMBL/GenBank/DDBJ databases">
        <title>A novel phosphate-accumulating bacterium identified in bioreactor for phosphate removal from wastewater.</title>
        <authorList>
            <person name="Kotlyarov R.Y."/>
            <person name="Beletsky A.V."/>
            <person name="Kallistova A.Y."/>
            <person name="Dorofeev A.G."/>
            <person name="Nikolaev Y.Y."/>
            <person name="Pimenov N.V."/>
            <person name="Ravin N.V."/>
            <person name="Mardanov A.V."/>
        </authorList>
    </citation>
    <scope>NUCLEOTIDE SEQUENCE [LARGE SCALE GENOMIC DNA]</scope>
    <source>
        <strain evidence="2 3">Bin19</strain>
    </source>
</reference>
<evidence type="ECO:0000256" key="1">
    <source>
        <dbReference type="SAM" id="MobiDB-lite"/>
    </source>
</evidence>
<accession>A0A5S4ENX4</accession>
<evidence type="ECO:0000313" key="3">
    <source>
        <dbReference type="Proteomes" id="UP000306324"/>
    </source>
</evidence>